<comment type="caution">
    <text evidence="1">The sequence shown here is derived from an EMBL/GenBank/DDBJ whole genome shotgun (WGS) entry which is preliminary data.</text>
</comment>
<organism evidence="1 2">
    <name type="scientific">Apodemus speciosus</name>
    <name type="common">Large Japanese field mouse</name>
    <dbReference type="NCBI Taxonomy" id="105296"/>
    <lineage>
        <taxon>Eukaryota</taxon>
        <taxon>Metazoa</taxon>
        <taxon>Chordata</taxon>
        <taxon>Craniata</taxon>
        <taxon>Vertebrata</taxon>
        <taxon>Euteleostomi</taxon>
        <taxon>Mammalia</taxon>
        <taxon>Eutheria</taxon>
        <taxon>Euarchontoglires</taxon>
        <taxon>Glires</taxon>
        <taxon>Rodentia</taxon>
        <taxon>Myomorpha</taxon>
        <taxon>Muroidea</taxon>
        <taxon>Muridae</taxon>
        <taxon>Murinae</taxon>
        <taxon>Apodemus</taxon>
    </lineage>
</organism>
<proteinExistence type="predicted"/>
<name>A0ABQ0FVY6_APOSI</name>
<accession>A0ABQ0FVY6</accession>
<dbReference type="PANTHER" id="PTHR14947">
    <property type="entry name" value="ZINC FINGER PROTEIN"/>
    <property type="match status" value="1"/>
</dbReference>
<sequence length="57" mass="6600">MVKPFQVTVLSSTIKEHVLERIHMNVMNVVKPLQVTVISTDMKEHILERNLLNISMN</sequence>
<dbReference type="Proteomes" id="UP001623349">
    <property type="component" value="Unassembled WGS sequence"/>
</dbReference>
<protein>
    <submittedName>
        <fullName evidence="1">Predicted gene 10772</fullName>
    </submittedName>
</protein>
<dbReference type="PANTHER" id="PTHR14947:SF26">
    <property type="entry name" value="RIKEN CDNA D130040H23 GENE"/>
    <property type="match status" value="1"/>
</dbReference>
<gene>
    <name evidence="1" type="ORF">APTSU1_001864100</name>
</gene>
<dbReference type="EMBL" id="BAAFST010000346">
    <property type="protein sequence ID" value="GAB1303395.1"/>
    <property type="molecule type" value="Genomic_DNA"/>
</dbReference>
<reference evidence="1 2" key="1">
    <citation type="submission" date="2024-08" db="EMBL/GenBank/DDBJ databases">
        <title>The draft genome of Apodemus speciosus.</title>
        <authorList>
            <person name="Nabeshima K."/>
            <person name="Suzuki S."/>
            <person name="Onuma M."/>
        </authorList>
    </citation>
    <scope>NUCLEOTIDE SEQUENCE [LARGE SCALE GENOMIC DNA]</scope>
    <source>
        <strain evidence="1">IB14-021</strain>
    </source>
</reference>
<evidence type="ECO:0000313" key="1">
    <source>
        <dbReference type="EMBL" id="GAB1303395.1"/>
    </source>
</evidence>
<dbReference type="InterPro" id="IPR039938">
    <property type="entry name" value="Sp4-like"/>
</dbReference>
<keyword evidence="2" id="KW-1185">Reference proteome</keyword>
<evidence type="ECO:0000313" key="2">
    <source>
        <dbReference type="Proteomes" id="UP001623349"/>
    </source>
</evidence>